<gene>
    <name evidence="5" type="primary">LOC107265221</name>
</gene>
<evidence type="ECO:0000259" key="3">
    <source>
        <dbReference type="Pfam" id="PF03959"/>
    </source>
</evidence>
<reference evidence="5" key="1">
    <citation type="submission" date="2025-08" db="UniProtKB">
        <authorList>
            <consortium name="RefSeq"/>
        </authorList>
    </citation>
    <scope>IDENTIFICATION</scope>
</reference>
<evidence type="ECO:0000256" key="2">
    <source>
        <dbReference type="ARBA" id="ARBA00022801"/>
    </source>
</evidence>
<dbReference type="PANTHER" id="PTHR48070">
    <property type="entry name" value="ESTERASE OVCA2"/>
    <property type="match status" value="1"/>
</dbReference>
<dbReference type="GeneID" id="107265221"/>
<dbReference type="Proteomes" id="UP000694920">
    <property type="component" value="Unplaced"/>
</dbReference>
<dbReference type="GO" id="GO:0032526">
    <property type="term" value="P:response to retinoic acid"/>
    <property type="evidence" value="ECO:0007669"/>
    <property type="project" value="TreeGrafter"/>
</dbReference>
<dbReference type="FunFam" id="3.40.50.1820:FF:000073">
    <property type="entry name" value="esterase OVCA2 isoform X6"/>
    <property type="match status" value="1"/>
</dbReference>
<dbReference type="GO" id="GO:0005634">
    <property type="term" value="C:nucleus"/>
    <property type="evidence" value="ECO:0007669"/>
    <property type="project" value="TreeGrafter"/>
</dbReference>
<comment type="similarity">
    <text evidence="1">Belongs to the LovG family.</text>
</comment>
<organism evidence="4 5">
    <name type="scientific">Cephus cinctus</name>
    <name type="common">Wheat stem sawfly</name>
    <dbReference type="NCBI Taxonomy" id="211228"/>
    <lineage>
        <taxon>Eukaryota</taxon>
        <taxon>Metazoa</taxon>
        <taxon>Ecdysozoa</taxon>
        <taxon>Arthropoda</taxon>
        <taxon>Hexapoda</taxon>
        <taxon>Insecta</taxon>
        <taxon>Pterygota</taxon>
        <taxon>Neoptera</taxon>
        <taxon>Endopterygota</taxon>
        <taxon>Hymenoptera</taxon>
        <taxon>Cephoidea</taxon>
        <taxon>Cephidae</taxon>
        <taxon>Cephus</taxon>
    </lineage>
</organism>
<feature type="domain" description="Serine hydrolase" evidence="3">
    <location>
        <begin position="5"/>
        <end position="206"/>
    </location>
</feature>
<evidence type="ECO:0000313" key="4">
    <source>
        <dbReference type="Proteomes" id="UP000694920"/>
    </source>
</evidence>
<keyword evidence="2" id="KW-0378">Hydrolase</keyword>
<sequence>MTAINKKLRILAIHGYRQSDISFKAKLGALRKTFKKQIEFTFVRAPHEVPSASNNSKDNSETNGYGWWFSTQDKTFKATISSDLSVGFEESLALIESVFEESDPFDGILGFSQGAAFVSILCAMQQKNLTPIKFKFAIIISGFKSLCAVHHIFYMEKITLPTLHVYGVGDQVIPVEMAEELAELFSNVSRKIHKGGHYVPSKKDIYSDFISEMLESK</sequence>
<dbReference type="PANTHER" id="PTHR48070:SF6">
    <property type="entry name" value="ESTERASE OVCA2"/>
    <property type="match status" value="1"/>
</dbReference>
<proteinExistence type="inferred from homology"/>
<dbReference type="GO" id="GO:0005737">
    <property type="term" value="C:cytoplasm"/>
    <property type="evidence" value="ECO:0007669"/>
    <property type="project" value="TreeGrafter"/>
</dbReference>
<evidence type="ECO:0000256" key="1">
    <source>
        <dbReference type="ARBA" id="ARBA00005863"/>
    </source>
</evidence>
<dbReference type="InterPro" id="IPR050593">
    <property type="entry name" value="LovG"/>
</dbReference>
<keyword evidence="4" id="KW-1185">Reference proteome</keyword>
<dbReference type="Pfam" id="PF03959">
    <property type="entry name" value="FSH1"/>
    <property type="match status" value="1"/>
</dbReference>
<dbReference type="Gene3D" id="3.40.50.1820">
    <property type="entry name" value="alpha/beta hydrolase"/>
    <property type="match status" value="1"/>
</dbReference>
<accession>A0AAJ7BMQ3</accession>
<dbReference type="InterPro" id="IPR005645">
    <property type="entry name" value="FSH-like_dom"/>
</dbReference>
<dbReference type="GO" id="GO:0016787">
    <property type="term" value="F:hydrolase activity"/>
    <property type="evidence" value="ECO:0007669"/>
    <property type="project" value="UniProtKB-KW"/>
</dbReference>
<dbReference type="RefSeq" id="XP_015589936.1">
    <property type="nucleotide sequence ID" value="XM_015734450.1"/>
</dbReference>
<protein>
    <submittedName>
        <fullName evidence="5">Esterase OVCA2 isoform X1</fullName>
    </submittedName>
</protein>
<name>A0AAJ7BMQ3_CEPCN</name>
<dbReference type="KEGG" id="ccin:107265221"/>
<dbReference type="InterPro" id="IPR029058">
    <property type="entry name" value="AB_hydrolase_fold"/>
</dbReference>
<dbReference type="AlphaFoldDB" id="A0AAJ7BMQ3"/>
<evidence type="ECO:0000313" key="5">
    <source>
        <dbReference type="RefSeq" id="XP_015589936.1"/>
    </source>
</evidence>
<dbReference type="SUPFAM" id="SSF53474">
    <property type="entry name" value="alpha/beta-Hydrolases"/>
    <property type="match status" value="1"/>
</dbReference>